<sequence length="365" mass="40542">MMSANRWMATGNYFTAYRQEQRIFATHTDRLMFALFLVVLFSWPYFIELSTKHMLVIDNILIAVIAVYGLNLVTGFAGQISVGHAAFMGVGAYTVASVAGVIGDQHVLITHAWPLMILLSGLMGAAMGLIVGLPALRLRHLYLLMATLSFQLIFQWIIGSMELFNQGQFMYVGRVHWFSGEVGRSQHYMFWYYALLVTVVVSGLGVRNILRTRYGRSLVAVRDNDRAADAMGMHPGLTKVFAFGLAGFFAGMAGALQAYLNRGAGFETFTLHESIQYLAMTIVGGLGQLTGCIFGPAAIRILDLQVESLAQWAGGILPSSLDLATGLRPLSFGLVIVLFLIFEPRGIANWWRIIRSYIKLWPFRY</sequence>
<dbReference type="InterPro" id="IPR043428">
    <property type="entry name" value="LivM-like"/>
</dbReference>
<comment type="caution">
    <text evidence="7">The sequence shown here is derived from an EMBL/GenBank/DDBJ whole genome shotgun (WGS) entry which is preliminary data.</text>
</comment>
<evidence type="ECO:0000313" key="7">
    <source>
        <dbReference type="EMBL" id="MBA2881086.1"/>
    </source>
</evidence>
<dbReference type="PANTHER" id="PTHR30482:SF5">
    <property type="entry name" value="ABC TRANSPORTER PERMEASE PROTEIN"/>
    <property type="match status" value="1"/>
</dbReference>
<keyword evidence="8" id="KW-1185">Reference proteome</keyword>
<dbReference type="AlphaFoldDB" id="A0A7W0C8H7"/>
<reference evidence="7 8" key="1">
    <citation type="submission" date="2020-07" db="EMBL/GenBank/DDBJ databases">
        <title>Genomic Encyclopedia of Type Strains, Phase IV (KMG-IV): sequencing the most valuable type-strain genomes for metagenomic binning, comparative biology and taxonomic classification.</title>
        <authorList>
            <person name="Goeker M."/>
        </authorList>
    </citation>
    <scope>NUCLEOTIDE SEQUENCE [LARGE SCALE GENOMIC DNA]</scope>
    <source>
        <strain evidence="7 8">DSM 17721</strain>
    </source>
</reference>
<dbReference type="CDD" id="cd06581">
    <property type="entry name" value="TM_PBP1_LivM_like"/>
    <property type="match status" value="1"/>
</dbReference>
<evidence type="ECO:0000256" key="1">
    <source>
        <dbReference type="ARBA" id="ARBA00004651"/>
    </source>
</evidence>
<evidence type="ECO:0000256" key="4">
    <source>
        <dbReference type="ARBA" id="ARBA00022989"/>
    </source>
</evidence>
<evidence type="ECO:0000256" key="5">
    <source>
        <dbReference type="ARBA" id="ARBA00023136"/>
    </source>
</evidence>
<comment type="subcellular location">
    <subcellularLocation>
        <location evidence="1">Cell membrane</location>
        <topology evidence="1">Multi-pass membrane protein</topology>
    </subcellularLocation>
</comment>
<keyword evidence="4 6" id="KW-1133">Transmembrane helix</keyword>
<dbReference type="Proteomes" id="UP000525298">
    <property type="component" value="Unassembled WGS sequence"/>
</dbReference>
<keyword evidence="3 6" id="KW-0812">Transmembrane</keyword>
<evidence type="ECO:0000256" key="2">
    <source>
        <dbReference type="ARBA" id="ARBA00022475"/>
    </source>
</evidence>
<feature type="transmembrane region" description="Helical" evidence="6">
    <location>
        <begin position="190"/>
        <end position="210"/>
    </location>
</feature>
<feature type="transmembrane region" description="Helical" evidence="6">
    <location>
        <begin position="141"/>
        <end position="158"/>
    </location>
</feature>
<dbReference type="GO" id="GO:0015658">
    <property type="term" value="F:branched-chain amino acid transmembrane transporter activity"/>
    <property type="evidence" value="ECO:0007669"/>
    <property type="project" value="InterPro"/>
</dbReference>
<feature type="transmembrane region" description="Helical" evidence="6">
    <location>
        <begin position="275"/>
        <end position="302"/>
    </location>
</feature>
<accession>A0A7W0C8H7</accession>
<dbReference type="EMBL" id="JACDUS010000003">
    <property type="protein sequence ID" value="MBA2881086.1"/>
    <property type="molecule type" value="Genomic_DNA"/>
</dbReference>
<dbReference type="GO" id="GO:0005886">
    <property type="term" value="C:plasma membrane"/>
    <property type="evidence" value="ECO:0007669"/>
    <property type="project" value="UniProtKB-SubCell"/>
</dbReference>
<evidence type="ECO:0000256" key="6">
    <source>
        <dbReference type="SAM" id="Phobius"/>
    </source>
</evidence>
<dbReference type="InterPro" id="IPR001851">
    <property type="entry name" value="ABC_transp_permease"/>
</dbReference>
<dbReference type="RefSeq" id="WP_232364686.1">
    <property type="nucleotide sequence ID" value="NZ_JACDUS010000003.1"/>
</dbReference>
<keyword evidence="5 6" id="KW-0472">Membrane</keyword>
<keyword evidence="2" id="KW-1003">Cell membrane</keyword>
<organism evidence="7 8">
    <name type="scientific">Desulfosalsimonas propionicica</name>
    <dbReference type="NCBI Taxonomy" id="332175"/>
    <lineage>
        <taxon>Bacteria</taxon>
        <taxon>Pseudomonadati</taxon>
        <taxon>Thermodesulfobacteriota</taxon>
        <taxon>Desulfobacteria</taxon>
        <taxon>Desulfobacterales</taxon>
        <taxon>Desulfosalsimonadaceae</taxon>
        <taxon>Desulfosalsimonas</taxon>
    </lineage>
</organism>
<feature type="transmembrane region" description="Helical" evidence="6">
    <location>
        <begin position="115"/>
        <end position="136"/>
    </location>
</feature>
<evidence type="ECO:0000256" key="3">
    <source>
        <dbReference type="ARBA" id="ARBA00022692"/>
    </source>
</evidence>
<gene>
    <name evidence="7" type="ORF">HNR65_001412</name>
</gene>
<dbReference type="Pfam" id="PF02653">
    <property type="entry name" value="BPD_transp_2"/>
    <property type="match status" value="1"/>
</dbReference>
<feature type="transmembrane region" description="Helical" evidence="6">
    <location>
        <begin position="240"/>
        <end position="260"/>
    </location>
</feature>
<feature type="transmembrane region" description="Helical" evidence="6">
    <location>
        <begin position="53"/>
        <end position="73"/>
    </location>
</feature>
<name>A0A7W0C8H7_9BACT</name>
<proteinExistence type="predicted"/>
<evidence type="ECO:0000313" key="8">
    <source>
        <dbReference type="Proteomes" id="UP000525298"/>
    </source>
</evidence>
<dbReference type="PANTHER" id="PTHR30482">
    <property type="entry name" value="HIGH-AFFINITY BRANCHED-CHAIN AMINO ACID TRANSPORT SYSTEM PERMEASE"/>
    <property type="match status" value="1"/>
</dbReference>
<protein>
    <submittedName>
        <fullName evidence="7">Branched-chain amino acid transport system permease protein</fullName>
    </submittedName>
</protein>
<feature type="transmembrane region" description="Helical" evidence="6">
    <location>
        <begin position="85"/>
        <end position="103"/>
    </location>
</feature>
<feature type="transmembrane region" description="Helical" evidence="6">
    <location>
        <begin position="31"/>
        <end position="47"/>
    </location>
</feature>